<dbReference type="PRINTS" id="PR00376">
    <property type="entry name" value="IL1BCENZYME"/>
</dbReference>
<evidence type="ECO:0000256" key="10">
    <source>
        <dbReference type="ARBA" id="ARBA00022807"/>
    </source>
</evidence>
<dbReference type="GO" id="GO:0032991">
    <property type="term" value="C:protein-containing complex"/>
    <property type="evidence" value="ECO:0007669"/>
    <property type="project" value="UniProtKB-ARBA"/>
</dbReference>
<dbReference type="AlphaFoldDB" id="A0A6J2VYP5"/>
<keyword evidence="11" id="KW-0865">Zymogen</keyword>
<dbReference type="SMART" id="SM00031">
    <property type="entry name" value="DED"/>
    <property type="match status" value="2"/>
</dbReference>
<dbReference type="GO" id="GO:0043065">
    <property type="term" value="P:positive regulation of apoptotic process"/>
    <property type="evidence" value="ECO:0007669"/>
    <property type="project" value="UniProtKB-ARBA"/>
</dbReference>
<feature type="region of interest" description="Disordered" evidence="18">
    <location>
        <begin position="371"/>
        <end position="393"/>
    </location>
</feature>
<evidence type="ECO:0000256" key="3">
    <source>
        <dbReference type="ARBA" id="ARBA00010134"/>
    </source>
</evidence>
<dbReference type="FunFam" id="1.10.533.10:FF:000016">
    <property type="entry name" value="CASP8 and FADD-like apoptosis regulator"/>
    <property type="match status" value="1"/>
</dbReference>
<dbReference type="Pfam" id="PF00656">
    <property type="entry name" value="Peptidase_C14"/>
    <property type="match status" value="1"/>
</dbReference>
<evidence type="ECO:0000313" key="22">
    <source>
        <dbReference type="Proteomes" id="UP000504632"/>
    </source>
</evidence>
<dbReference type="PANTHER" id="PTHR48169">
    <property type="entry name" value="DED DOMAIN-CONTAINING PROTEIN"/>
    <property type="match status" value="1"/>
</dbReference>
<dbReference type="Proteomes" id="UP000504632">
    <property type="component" value="Chromosome 8"/>
</dbReference>
<evidence type="ECO:0000256" key="16">
    <source>
        <dbReference type="PIRSR" id="PIRSR038001-1"/>
    </source>
</evidence>
<dbReference type="CDD" id="cd00032">
    <property type="entry name" value="CASc"/>
    <property type="match status" value="1"/>
</dbReference>
<dbReference type="InterPro" id="IPR033139">
    <property type="entry name" value="Caspase_cys_AS"/>
</dbReference>
<keyword evidence="8" id="KW-0677">Repeat</keyword>
<dbReference type="InterPro" id="IPR001875">
    <property type="entry name" value="DED_dom"/>
</dbReference>
<keyword evidence="6" id="KW-0645">Protease</keyword>
<dbReference type="SUPFAM" id="SSF52129">
    <property type="entry name" value="Caspase-like"/>
    <property type="match status" value="1"/>
</dbReference>
<dbReference type="GO" id="GO:0005886">
    <property type="term" value="C:plasma membrane"/>
    <property type="evidence" value="ECO:0007669"/>
    <property type="project" value="UniProtKB-ARBA"/>
</dbReference>
<feature type="domain" description="Caspase family p20" evidence="21">
    <location>
        <begin position="244"/>
        <end position="367"/>
    </location>
</feature>
<keyword evidence="10" id="KW-0788">Thiol protease</keyword>
<evidence type="ECO:0000256" key="1">
    <source>
        <dbReference type="ARBA" id="ARBA00004123"/>
    </source>
</evidence>
<dbReference type="PIRSF" id="PIRSF038001">
    <property type="entry name" value="Caspase_ICE"/>
    <property type="match status" value="1"/>
</dbReference>
<proteinExistence type="inferred from homology"/>
<dbReference type="Pfam" id="PF01335">
    <property type="entry name" value="DED"/>
    <property type="match status" value="2"/>
</dbReference>
<dbReference type="Gene3D" id="1.10.533.10">
    <property type="entry name" value="Death Domain, Fas"/>
    <property type="match status" value="2"/>
</dbReference>
<dbReference type="InterPro" id="IPR002138">
    <property type="entry name" value="Pept_C14_p10"/>
</dbReference>
<reference evidence="23" key="1">
    <citation type="submission" date="2025-08" db="UniProtKB">
        <authorList>
            <consortium name="RefSeq"/>
        </authorList>
    </citation>
    <scope>IDENTIFICATION</scope>
</reference>
<evidence type="ECO:0000259" key="21">
    <source>
        <dbReference type="PROSITE" id="PS50208"/>
    </source>
</evidence>
<dbReference type="InParanoid" id="A0A6J2VYP5"/>
<name>A0A6J2VYP5_CHACN</name>
<dbReference type="CDD" id="cd08792">
    <property type="entry name" value="DED_Caspase_8_10_r1"/>
    <property type="match status" value="1"/>
</dbReference>
<evidence type="ECO:0000256" key="15">
    <source>
        <dbReference type="ARBA" id="ARBA00068172"/>
    </source>
</evidence>
<evidence type="ECO:0000256" key="11">
    <source>
        <dbReference type="ARBA" id="ARBA00023145"/>
    </source>
</evidence>
<keyword evidence="12" id="KW-0539">Nucleus</keyword>
<dbReference type="PANTHER" id="PTHR48169:SF7">
    <property type="entry name" value="CASPASE 10"/>
    <property type="match status" value="1"/>
</dbReference>
<feature type="domain" description="DED" evidence="19">
    <location>
        <begin position="95"/>
        <end position="171"/>
    </location>
</feature>
<evidence type="ECO:0000256" key="12">
    <source>
        <dbReference type="ARBA" id="ARBA00023242"/>
    </source>
</evidence>
<dbReference type="InterPro" id="IPR001309">
    <property type="entry name" value="Pept_C14_p20"/>
</dbReference>
<dbReference type="GO" id="GO:0005737">
    <property type="term" value="C:cytoplasm"/>
    <property type="evidence" value="ECO:0007669"/>
    <property type="project" value="UniProtKB-SubCell"/>
</dbReference>
<comment type="similarity">
    <text evidence="3 17">Belongs to the peptidase C14A family.</text>
</comment>
<evidence type="ECO:0000256" key="13">
    <source>
        <dbReference type="ARBA" id="ARBA00051626"/>
    </source>
</evidence>
<dbReference type="FunFam" id="3.40.50.1460:FF:000008">
    <property type="entry name" value="caspase-8 isoform X1"/>
    <property type="match status" value="1"/>
</dbReference>
<dbReference type="OrthoDB" id="6114029at2759"/>
<dbReference type="GO" id="GO:0051604">
    <property type="term" value="P:protein maturation"/>
    <property type="evidence" value="ECO:0007669"/>
    <property type="project" value="UniProtKB-ARBA"/>
</dbReference>
<evidence type="ECO:0000256" key="5">
    <source>
        <dbReference type="ARBA" id="ARBA00022553"/>
    </source>
</evidence>
<dbReference type="InterPro" id="IPR015917">
    <property type="entry name" value="Pept_C14A"/>
</dbReference>
<evidence type="ECO:0000256" key="7">
    <source>
        <dbReference type="ARBA" id="ARBA00022703"/>
    </source>
</evidence>
<dbReference type="InterPro" id="IPR011600">
    <property type="entry name" value="Pept_C14_caspase"/>
</dbReference>
<keyword evidence="22" id="KW-1185">Reference proteome</keyword>
<dbReference type="GeneID" id="115817994"/>
<sequence>MDPLKLHQIDEELGSDDVAALKFLCSHHISKKRLECVSDGRDLFTRLGEQALTDDEHFVSELLYTIGRYDLLHILGTSKEEVRENLKNQNPRISAYRKLLYELSEDVTNENLRTVKFLLNRLPKAKLQQNTTFLDVLSEMEKQELLGEDNLDELVRVLNECDKELASRVQDFKEKREKEQNHLSVTVSGGYLSQETSLPDPGSMGLLDIPINQGRRRGSSVVSDALSVSNNENQDECYPMSHRPVGHCVIINNYEFESHTTLSSRRGTDKDEECLRKIFDRMHFDVSVHNDLKGQDMLNIVDEFASKNHADFDAFACCVLSHGEKGVVFGVDGSPVQISDLTQPFASCHTLTQKPKLFFIQACQGKELQKGTLVRADGPDDDDEEEEEEPVEEDARTITAVSIPVKADFLIGMATVEDYKSFRHTLEGSIYIQELCRQLENGCPKQEDILTILTRVNGKVSTGEFRRHKQMPEPRYTLTKKLVLPMD</sequence>
<dbReference type="SMART" id="SM00115">
    <property type="entry name" value="CASc"/>
    <property type="match status" value="1"/>
</dbReference>
<dbReference type="PROSITE" id="PS50168">
    <property type="entry name" value="DED"/>
    <property type="match status" value="2"/>
</dbReference>
<evidence type="ECO:0000256" key="9">
    <source>
        <dbReference type="ARBA" id="ARBA00022801"/>
    </source>
</evidence>
<comment type="subcellular location">
    <subcellularLocation>
        <location evidence="2">Cytoplasm</location>
    </subcellularLocation>
    <subcellularLocation>
        <location evidence="1">Nucleus</location>
    </subcellularLocation>
</comment>
<evidence type="ECO:0000313" key="23">
    <source>
        <dbReference type="RefSeq" id="XP_030637053.1"/>
    </source>
</evidence>
<feature type="compositionally biased region" description="Acidic residues" evidence="18">
    <location>
        <begin position="379"/>
        <end position="392"/>
    </location>
</feature>
<keyword evidence="9" id="KW-0378">Hydrolase</keyword>
<dbReference type="PROSITE" id="PS50207">
    <property type="entry name" value="CASPASE_P10"/>
    <property type="match status" value="1"/>
</dbReference>
<evidence type="ECO:0000256" key="17">
    <source>
        <dbReference type="RuleBase" id="RU003971"/>
    </source>
</evidence>
<organism evidence="22 23">
    <name type="scientific">Chanos chanos</name>
    <name type="common">Milkfish</name>
    <name type="synonym">Mugil chanos</name>
    <dbReference type="NCBI Taxonomy" id="29144"/>
    <lineage>
        <taxon>Eukaryota</taxon>
        <taxon>Metazoa</taxon>
        <taxon>Chordata</taxon>
        <taxon>Craniata</taxon>
        <taxon>Vertebrata</taxon>
        <taxon>Euteleostomi</taxon>
        <taxon>Actinopterygii</taxon>
        <taxon>Neopterygii</taxon>
        <taxon>Teleostei</taxon>
        <taxon>Ostariophysi</taxon>
        <taxon>Gonorynchiformes</taxon>
        <taxon>Chanidae</taxon>
        <taxon>Chanos</taxon>
    </lineage>
</organism>
<evidence type="ECO:0000256" key="8">
    <source>
        <dbReference type="ARBA" id="ARBA00022737"/>
    </source>
</evidence>
<evidence type="ECO:0000259" key="19">
    <source>
        <dbReference type="PROSITE" id="PS50168"/>
    </source>
</evidence>
<keyword evidence="4" id="KW-0963">Cytoplasm</keyword>
<protein>
    <recommendedName>
        <fullName evidence="15">Caspase-8</fullName>
        <ecNumber evidence="14">3.4.22.61</ecNumber>
    </recommendedName>
</protein>
<evidence type="ECO:0000256" key="14">
    <source>
        <dbReference type="ARBA" id="ARBA00066479"/>
    </source>
</evidence>
<dbReference type="GO" id="GO:0006915">
    <property type="term" value="P:apoptotic process"/>
    <property type="evidence" value="ECO:0007669"/>
    <property type="project" value="UniProtKB-KW"/>
</dbReference>
<dbReference type="GO" id="GO:0006508">
    <property type="term" value="P:proteolysis"/>
    <property type="evidence" value="ECO:0007669"/>
    <property type="project" value="UniProtKB-KW"/>
</dbReference>
<dbReference type="CTD" id="841"/>
<dbReference type="EC" id="3.4.22.61" evidence="14"/>
<evidence type="ECO:0000259" key="20">
    <source>
        <dbReference type="PROSITE" id="PS50207"/>
    </source>
</evidence>
<keyword evidence="7" id="KW-0053">Apoptosis</keyword>
<accession>A0A6J2VYP5</accession>
<evidence type="ECO:0000256" key="18">
    <source>
        <dbReference type="SAM" id="MobiDB-lite"/>
    </source>
</evidence>
<evidence type="ECO:0000256" key="6">
    <source>
        <dbReference type="ARBA" id="ARBA00022670"/>
    </source>
</evidence>
<dbReference type="InterPro" id="IPR011029">
    <property type="entry name" value="DEATH-like_dom_sf"/>
</dbReference>
<dbReference type="Gene3D" id="3.40.50.1460">
    <property type="match status" value="1"/>
</dbReference>
<gene>
    <name evidence="23" type="primary">casp8</name>
</gene>
<keyword evidence="5" id="KW-0597">Phosphoprotein</keyword>
<evidence type="ECO:0000256" key="2">
    <source>
        <dbReference type="ARBA" id="ARBA00004496"/>
    </source>
</evidence>
<dbReference type="SUPFAM" id="SSF47986">
    <property type="entry name" value="DEATH domain"/>
    <property type="match status" value="2"/>
</dbReference>
<evidence type="ECO:0000256" key="4">
    <source>
        <dbReference type="ARBA" id="ARBA00022490"/>
    </source>
</evidence>
<comment type="catalytic activity">
    <reaction evidence="13">
        <text>Strict requirement for Asp at position P1 and has a preferred cleavage sequence of (Leu/Asp/Val)-Glu-Thr-Asp-|-(Gly/Ser/Ala).</text>
        <dbReference type="EC" id="3.4.22.61"/>
    </reaction>
</comment>
<dbReference type="PROSITE" id="PS50208">
    <property type="entry name" value="CASPASE_P20"/>
    <property type="match status" value="1"/>
</dbReference>
<feature type="domain" description="DED" evidence="19">
    <location>
        <begin position="6"/>
        <end position="77"/>
    </location>
</feature>
<dbReference type="GO" id="GO:0004197">
    <property type="term" value="F:cysteine-type endopeptidase activity"/>
    <property type="evidence" value="ECO:0007669"/>
    <property type="project" value="InterPro"/>
</dbReference>
<feature type="active site" evidence="16">
    <location>
        <position position="363"/>
    </location>
</feature>
<feature type="active site" evidence="16">
    <location>
        <position position="322"/>
    </location>
</feature>
<dbReference type="InterPro" id="IPR029030">
    <property type="entry name" value="Caspase-like_dom_sf"/>
</dbReference>
<dbReference type="GO" id="GO:0005634">
    <property type="term" value="C:nucleus"/>
    <property type="evidence" value="ECO:0007669"/>
    <property type="project" value="UniProtKB-SubCell"/>
</dbReference>
<dbReference type="RefSeq" id="XP_030637053.1">
    <property type="nucleotide sequence ID" value="XM_030781193.1"/>
</dbReference>
<dbReference type="CDD" id="cd08334">
    <property type="entry name" value="DED_Caspase_8_10_r2"/>
    <property type="match status" value="1"/>
</dbReference>
<dbReference type="PROSITE" id="PS01122">
    <property type="entry name" value="CASPASE_CYS"/>
    <property type="match status" value="1"/>
</dbReference>
<feature type="domain" description="Caspase family p10" evidence="20">
    <location>
        <begin position="399"/>
        <end position="486"/>
    </location>
</feature>